<feature type="transmembrane region" description="Helical" evidence="9">
    <location>
        <begin position="102"/>
        <end position="124"/>
    </location>
</feature>
<dbReference type="STRING" id="630515.SAMN04489812_3328"/>
<dbReference type="GO" id="GO:0046983">
    <property type="term" value="F:protein dimerization activity"/>
    <property type="evidence" value="ECO:0007669"/>
    <property type="project" value="InterPro"/>
</dbReference>
<evidence type="ECO:0000256" key="7">
    <source>
        <dbReference type="ARBA" id="ARBA00022840"/>
    </source>
</evidence>
<keyword evidence="9" id="KW-0472">Membrane</keyword>
<accession>A0A1H1VRN0</accession>
<evidence type="ECO:0000256" key="1">
    <source>
        <dbReference type="ARBA" id="ARBA00000085"/>
    </source>
</evidence>
<dbReference type="GO" id="GO:0016020">
    <property type="term" value="C:membrane"/>
    <property type="evidence" value="ECO:0007669"/>
    <property type="project" value="InterPro"/>
</dbReference>
<dbReference type="InterPro" id="IPR036890">
    <property type="entry name" value="HATPase_C_sf"/>
</dbReference>
<evidence type="ECO:0000313" key="12">
    <source>
        <dbReference type="Proteomes" id="UP000199103"/>
    </source>
</evidence>
<feature type="transmembrane region" description="Helical" evidence="9">
    <location>
        <begin position="66"/>
        <end position="90"/>
    </location>
</feature>
<evidence type="ECO:0000259" key="10">
    <source>
        <dbReference type="Pfam" id="PF07730"/>
    </source>
</evidence>
<dbReference type="GO" id="GO:0005524">
    <property type="term" value="F:ATP binding"/>
    <property type="evidence" value="ECO:0007669"/>
    <property type="project" value="UniProtKB-KW"/>
</dbReference>
<organism evidence="11 12">
    <name type="scientific">Microlunatus soli</name>
    <dbReference type="NCBI Taxonomy" id="630515"/>
    <lineage>
        <taxon>Bacteria</taxon>
        <taxon>Bacillati</taxon>
        <taxon>Actinomycetota</taxon>
        <taxon>Actinomycetes</taxon>
        <taxon>Propionibacteriales</taxon>
        <taxon>Propionibacteriaceae</taxon>
        <taxon>Microlunatus</taxon>
    </lineage>
</organism>
<dbReference type="AlphaFoldDB" id="A0A1H1VRN0"/>
<dbReference type="PANTHER" id="PTHR24421">
    <property type="entry name" value="NITRATE/NITRITE SENSOR PROTEIN NARX-RELATED"/>
    <property type="match status" value="1"/>
</dbReference>
<evidence type="ECO:0000256" key="4">
    <source>
        <dbReference type="ARBA" id="ARBA00022679"/>
    </source>
</evidence>
<feature type="domain" description="Signal transduction histidine kinase subgroup 3 dimerisation and phosphoacceptor" evidence="10">
    <location>
        <begin position="178"/>
        <end position="243"/>
    </location>
</feature>
<dbReference type="Pfam" id="PF07730">
    <property type="entry name" value="HisKA_3"/>
    <property type="match status" value="1"/>
</dbReference>
<keyword evidence="12" id="KW-1185">Reference proteome</keyword>
<dbReference type="Proteomes" id="UP000199103">
    <property type="component" value="Chromosome I"/>
</dbReference>
<name>A0A1H1VRN0_9ACTN</name>
<keyword evidence="3" id="KW-0597">Phosphoprotein</keyword>
<keyword evidence="8" id="KW-0902">Two-component regulatory system</keyword>
<dbReference type="InterPro" id="IPR050482">
    <property type="entry name" value="Sensor_HK_TwoCompSys"/>
</dbReference>
<evidence type="ECO:0000256" key="2">
    <source>
        <dbReference type="ARBA" id="ARBA00012438"/>
    </source>
</evidence>
<evidence type="ECO:0000313" key="11">
    <source>
        <dbReference type="EMBL" id="SDS87557.1"/>
    </source>
</evidence>
<dbReference type="Gene3D" id="1.20.5.1930">
    <property type="match status" value="1"/>
</dbReference>
<feature type="transmembrane region" description="Helical" evidence="9">
    <location>
        <begin position="131"/>
        <end position="150"/>
    </location>
</feature>
<protein>
    <recommendedName>
        <fullName evidence="2">histidine kinase</fullName>
        <ecNumber evidence="2">2.7.13.3</ecNumber>
    </recommendedName>
</protein>
<evidence type="ECO:0000256" key="9">
    <source>
        <dbReference type="SAM" id="Phobius"/>
    </source>
</evidence>
<comment type="catalytic activity">
    <reaction evidence="1">
        <text>ATP + protein L-histidine = ADP + protein N-phospho-L-histidine.</text>
        <dbReference type="EC" id="2.7.13.3"/>
    </reaction>
</comment>
<sequence length="391" mass="42957">MLLDVVIALAVGSFDAWVSLAARLTASGSIRPGPVLPPPLVIILFCSAGAVLLFRRRWPIRTFLIIWVLYLTPIAFPVLQPFMVLLVAMFTVSSTLGRRPAVWSLLATFVVFGIEIVNTAPVGVRANTWSWVIPTLVFDVVMVVLVWVAARLRYRFAHRIAGLERRREEEIRTAVRQERLAVSRDLHDIVSHSVSAMTLQAAGARAVMQQQPQRVRPALDAIEQTGIQAMSELQRLLQVLRSDADYVESTGAATRERLSRLPELIEQARRAGQRVELVVSGDPCDLDPSVEMTCYRVIQEALDNAGRHAGADVVVRVQLEWLPPRLRTSVVNGAGAARPGVRLSTGHGLIGLAERVQLVGGELETGPLPDGGFRITATLPVTRPSMDRTET</sequence>
<dbReference type="SUPFAM" id="SSF55874">
    <property type="entry name" value="ATPase domain of HSP90 chaperone/DNA topoisomerase II/histidine kinase"/>
    <property type="match status" value="1"/>
</dbReference>
<dbReference type="CDD" id="cd16917">
    <property type="entry name" value="HATPase_UhpB-NarQ-NarX-like"/>
    <property type="match status" value="1"/>
</dbReference>
<keyword evidence="9" id="KW-1133">Transmembrane helix</keyword>
<keyword evidence="6 11" id="KW-0418">Kinase</keyword>
<dbReference type="GO" id="GO:0000155">
    <property type="term" value="F:phosphorelay sensor kinase activity"/>
    <property type="evidence" value="ECO:0007669"/>
    <property type="project" value="InterPro"/>
</dbReference>
<evidence type="ECO:0000256" key="8">
    <source>
        <dbReference type="ARBA" id="ARBA00023012"/>
    </source>
</evidence>
<dbReference type="PANTHER" id="PTHR24421:SF10">
    <property type="entry name" value="NITRATE_NITRITE SENSOR PROTEIN NARQ"/>
    <property type="match status" value="1"/>
</dbReference>
<reference evidence="11 12" key="1">
    <citation type="submission" date="2016-10" db="EMBL/GenBank/DDBJ databases">
        <authorList>
            <person name="de Groot N.N."/>
        </authorList>
    </citation>
    <scope>NUCLEOTIDE SEQUENCE [LARGE SCALE GENOMIC DNA]</scope>
    <source>
        <strain evidence="11 12">DSM 21800</strain>
    </source>
</reference>
<feature type="transmembrane region" description="Helical" evidence="9">
    <location>
        <begin position="37"/>
        <end position="54"/>
    </location>
</feature>
<keyword evidence="9" id="KW-0812">Transmembrane</keyword>
<keyword evidence="7" id="KW-0067">ATP-binding</keyword>
<dbReference type="EMBL" id="LT629772">
    <property type="protein sequence ID" value="SDS87557.1"/>
    <property type="molecule type" value="Genomic_DNA"/>
</dbReference>
<evidence type="ECO:0000256" key="5">
    <source>
        <dbReference type="ARBA" id="ARBA00022741"/>
    </source>
</evidence>
<dbReference type="Gene3D" id="3.30.565.10">
    <property type="entry name" value="Histidine kinase-like ATPase, C-terminal domain"/>
    <property type="match status" value="1"/>
</dbReference>
<dbReference type="InterPro" id="IPR011712">
    <property type="entry name" value="Sig_transdc_His_kin_sub3_dim/P"/>
</dbReference>
<gene>
    <name evidence="11" type="ORF">SAMN04489812_3328</name>
</gene>
<proteinExistence type="predicted"/>
<keyword evidence="5" id="KW-0547">Nucleotide-binding</keyword>
<keyword evidence="4" id="KW-0808">Transferase</keyword>
<evidence type="ECO:0000256" key="6">
    <source>
        <dbReference type="ARBA" id="ARBA00022777"/>
    </source>
</evidence>
<dbReference type="EC" id="2.7.13.3" evidence="2"/>
<evidence type="ECO:0000256" key="3">
    <source>
        <dbReference type="ARBA" id="ARBA00022553"/>
    </source>
</evidence>